<feature type="compositionally biased region" description="Polar residues" evidence="1">
    <location>
        <begin position="1"/>
        <end position="37"/>
    </location>
</feature>
<dbReference type="Proteomes" id="UP000006310">
    <property type="component" value="Chromosome 2"/>
</dbReference>
<feature type="region of interest" description="Disordered" evidence="1">
    <location>
        <begin position="154"/>
        <end position="173"/>
    </location>
</feature>
<accession>J7S4T8</accession>
<feature type="compositionally biased region" description="Polar residues" evidence="1">
    <location>
        <begin position="154"/>
        <end position="166"/>
    </location>
</feature>
<dbReference type="InterPro" id="IPR058933">
    <property type="entry name" value="YMC020W-like_ab_hydrolase"/>
</dbReference>
<dbReference type="InterPro" id="IPR058934">
    <property type="entry name" value="YMC020W-like"/>
</dbReference>
<dbReference type="eggNOG" id="ENOG502QR2T">
    <property type="taxonomic scope" value="Eukaryota"/>
</dbReference>
<reference evidence="4" key="2">
    <citation type="submission" date="2012-08" db="EMBL/GenBank/DDBJ databases">
        <title>Genome sequence of Kazachstania naganishii.</title>
        <authorList>
            <person name="Gordon J.L."/>
            <person name="Armisen D."/>
            <person name="Proux-Wera E."/>
            <person name="OhEigeartaigh S.S."/>
            <person name="Byrne K.P."/>
            <person name="Wolfe K.H."/>
        </authorList>
    </citation>
    <scope>NUCLEOTIDE SEQUENCE [LARGE SCALE GENOMIC DNA]</scope>
    <source>
        <strain evidence="4">ATCC MYA-139 / BCRC 22969 / CBS 8797 / CCRC 22969 / KCTC 17520 / NBRC 10181 / NCYC 3082</strain>
    </source>
</reference>
<protein>
    <recommendedName>
        <fullName evidence="2">YMC020W-like alpha/beta hydrolase domain-containing protein</fullName>
    </recommendedName>
</protein>
<gene>
    <name evidence="3" type="primary">KNAG0B03540</name>
    <name evidence="3" type="ordered locus">KNAG_0B03540</name>
</gene>
<keyword evidence="4" id="KW-1185">Reference proteome</keyword>
<dbReference type="HOGENOM" id="CLU_010834_1_1_1"/>
<evidence type="ECO:0000256" key="1">
    <source>
        <dbReference type="SAM" id="MobiDB-lite"/>
    </source>
</evidence>
<dbReference type="EMBL" id="HE978315">
    <property type="protein sequence ID" value="CCK68796.1"/>
    <property type="molecule type" value="Genomic_DNA"/>
</dbReference>
<dbReference type="Pfam" id="PF26147">
    <property type="entry name" value="AB_HYDROLASE_YMC0-YMC35"/>
    <property type="match status" value="1"/>
</dbReference>
<sequence length="668" mass="75029">MVSIRSSHSLANSRKSSSNLILTPLRQGSANSPGQKDNSSEQNNNNSNNLLVPKQGHSRGWSIWSNGSTGKIKEATGEIAADATSQQKMNHVAEPHGGTEDLNDDNTDTMQRSVSTSSENIMTSESNETAVRDKAEATRLRTWTLWGKRTDTVPNLNESSKNGQDNKATEVEVTAPTNSLSKEVKDMSIVNKLIPHNPDAVLIKDSSTTTKDVENDGTDNNINEVVNDPNVSEEPEQSVNIVVPEFEILPKKSVWSSMSSLIHGTNTNPQKYLYRVSPYSKLQELSDAGKRPIKVLLVGVHGFFPKKMFRTFIGEPTGTSTKFVNEAERVVLDYFKEKSTQIEVSKIALEKEGEIFERVDYFYEIMKKWVKAINNADLIYFVSHSQGCPVTIILLAKLIETGIINMENTKIYNTVDYGVSFTPKKKIIALLGMAGCNNGPFYGRDQSLLVRAYTTIAQDSMMELFEFQKFDSLQSKKLIQGLRFIISHNVKVTFVASINDQLIPVYSSFCSFADHPNIFRATFIDRDSNTPAFITRLAKISGTLINLGYDDHNMVKELSPSLVGPLTTGGHSSIYKEYQVYRLGIKFALETTDTPHEIPVKYTPYNLSEFGTNPYRLPWCMRGLVTEARKKMNPDQIALLYREYEAWQPQTKQLKDIKYRLNGLKYQL</sequence>
<dbReference type="PANTHER" id="PTHR47349:SF1">
    <property type="entry name" value="AER328WP"/>
    <property type="match status" value="1"/>
</dbReference>
<dbReference type="GO" id="GO:0005774">
    <property type="term" value="C:vacuolar membrane"/>
    <property type="evidence" value="ECO:0007669"/>
    <property type="project" value="EnsemblFungi"/>
</dbReference>
<dbReference type="GO" id="GO:0071561">
    <property type="term" value="C:nucleus-vacuole junction"/>
    <property type="evidence" value="ECO:0007669"/>
    <property type="project" value="EnsemblFungi"/>
</dbReference>
<dbReference type="GeneID" id="34524446"/>
<feature type="region of interest" description="Disordered" evidence="1">
    <location>
        <begin position="1"/>
        <end position="69"/>
    </location>
</feature>
<evidence type="ECO:0000313" key="3">
    <source>
        <dbReference type="EMBL" id="CCK68796.1"/>
    </source>
</evidence>
<feature type="compositionally biased region" description="Low complexity" evidence="1">
    <location>
        <begin position="40"/>
        <end position="49"/>
    </location>
</feature>
<dbReference type="AlphaFoldDB" id="J7S4T8"/>
<dbReference type="OrthoDB" id="5598028at2759"/>
<proteinExistence type="predicted"/>
<feature type="domain" description="YMC020W-like alpha/beta hydrolase" evidence="2">
    <location>
        <begin position="248"/>
        <end position="627"/>
    </location>
</feature>
<evidence type="ECO:0000259" key="2">
    <source>
        <dbReference type="Pfam" id="PF26147"/>
    </source>
</evidence>
<feature type="region of interest" description="Disordered" evidence="1">
    <location>
        <begin position="83"/>
        <end position="134"/>
    </location>
</feature>
<evidence type="ECO:0000313" key="4">
    <source>
        <dbReference type="Proteomes" id="UP000006310"/>
    </source>
</evidence>
<name>J7S4T8_HUIN7</name>
<dbReference type="OMA" id="CLFAHHP"/>
<feature type="region of interest" description="Disordered" evidence="1">
    <location>
        <begin position="205"/>
        <end position="237"/>
    </location>
</feature>
<dbReference type="RefSeq" id="XP_022463042.1">
    <property type="nucleotide sequence ID" value="XM_022611654.1"/>
</dbReference>
<feature type="compositionally biased region" description="Polar residues" evidence="1">
    <location>
        <begin position="108"/>
        <end position="129"/>
    </location>
</feature>
<dbReference type="KEGG" id="kng:KNAG_0B03540"/>
<dbReference type="PANTHER" id="PTHR47349">
    <property type="entry name" value="CHROMOSOME 8, WHOLE GENOME SHOTGUN SEQUENCE"/>
    <property type="match status" value="1"/>
</dbReference>
<organism evidence="3 4">
    <name type="scientific">Huiozyma naganishii (strain ATCC MYA-139 / BCRC 22969 / CBS 8797 / KCTC 17520 / NBRC 10181 / NCYC 3082 / Yp74L-3)</name>
    <name type="common">Yeast</name>
    <name type="synonym">Kazachstania naganishii</name>
    <dbReference type="NCBI Taxonomy" id="1071383"/>
    <lineage>
        <taxon>Eukaryota</taxon>
        <taxon>Fungi</taxon>
        <taxon>Dikarya</taxon>
        <taxon>Ascomycota</taxon>
        <taxon>Saccharomycotina</taxon>
        <taxon>Saccharomycetes</taxon>
        <taxon>Saccharomycetales</taxon>
        <taxon>Saccharomycetaceae</taxon>
        <taxon>Huiozyma</taxon>
    </lineage>
</organism>
<reference evidence="3 4" key="1">
    <citation type="journal article" date="2011" name="Proc. Natl. Acad. Sci. U.S.A.">
        <title>Evolutionary erosion of yeast sex chromosomes by mating-type switching accidents.</title>
        <authorList>
            <person name="Gordon J.L."/>
            <person name="Armisen D."/>
            <person name="Proux-Wera E."/>
            <person name="Oheigeartaigh S.S."/>
            <person name="Byrne K.P."/>
            <person name="Wolfe K.H."/>
        </authorList>
    </citation>
    <scope>NUCLEOTIDE SEQUENCE [LARGE SCALE GENOMIC DNA]</scope>
    <source>
        <strain evidence="4">ATCC MYA-139 / BCRC 22969 / CBS 8797 / CCRC 22969 / KCTC 17520 / NBRC 10181 / NCYC 3082</strain>
    </source>
</reference>